<feature type="transmembrane region" description="Helical" evidence="1">
    <location>
        <begin position="123"/>
        <end position="148"/>
    </location>
</feature>
<name>A0ABS0A031_9FIRM</name>
<feature type="transmembrane region" description="Helical" evidence="1">
    <location>
        <begin position="55"/>
        <end position="77"/>
    </location>
</feature>
<keyword evidence="1" id="KW-0812">Transmembrane</keyword>
<evidence type="ECO:0000313" key="3">
    <source>
        <dbReference type="Proteomes" id="UP000614200"/>
    </source>
</evidence>
<dbReference type="EMBL" id="JADKNH010000031">
    <property type="protein sequence ID" value="MBF4696053.1"/>
    <property type="molecule type" value="Genomic_DNA"/>
</dbReference>
<feature type="transmembrane region" description="Helical" evidence="1">
    <location>
        <begin position="12"/>
        <end position="35"/>
    </location>
</feature>
<organism evidence="2 3">
    <name type="scientific">Fusibacter ferrireducens</name>
    <dbReference type="NCBI Taxonomy" id="2785058"/>
    <lineage>
        <taxon>Bacteria</taxon>
        <taxon>Bacillati</taxon>
        <taxon>Bacillota</taxon>
        <taxon>Clostridia</taxon>
        <taxon>Eubacteriales</taxon>
        <taxon>Eubacteriales Family XII. Incertae Sedis</taxon>
        <taxon>Fusibacter</taxon>
    </lineage>
</organism>
<proteinExistence type="predicted"/>
<gene>
    <name evidence="2" type="ORF">ISU02_23390</name>
</gene>
<protein>
    <submittedName>
        <fullName evidence="2">Uncharacterized protein</fullName>
    </submittedName>
</protein>
<evidence type="ECO:0000256" key="1">
    <source>
        <dbReference type="SAM" id="Phobius"/>
    </source>
</evidence>
<keyword evidence="3" id="KW-1185">Reference proteome</keyword>
<keyword evidence="1" id="KW-0472">Membrane</keyword>
<dbReference type="RefSeq" id="WP_194704288.1">
    <property type="nucleotide sequence ID" value="NZ_JADKNH010000031.1"/>
</dbReference>
<feature type="transmembrane region" description="Helical" evidence="1">
    <location>
        <begin position="160"/>
        <end position="183"/>
    </location>
</feature>
<feature type="transmembrane region" description="Helical" evidence="1">
    <location>
        <begin position="89"/>
        <end position="108"/>
    </location>
</feature>
<comment type="caution">
    <text evidence="2">The sequence shown here is derived from an EMBL/GenBank/DDBJ whole genome shotgun (WGS) entry which is preliminary data.</text>
</comment>
<keyword evidence="1" id="KW-1133">Transmembrane helix</keyword>
<accession>A0ABS0A031</accession>
<sequence length="258" mass="30214">MEEKFNSKIKNYNMIFNTTMGIVILWFISGIRKLLIFSHYGISMKFFEFDILESFIPIVFVSAQLLIFTVLPIYLYLKVYKKNSFIKTISKILISIIFGLYLFIIYMFPNINYMIDGPLDRKYAFIILGSFIFSMVAYFSILNVVSIIKDEDYNFNLLKISSVFISMLYITLIFLIALSALFVDFKNYGYFDIVEKDENQYLVIEKISSGLIVADFRVELDESSENCFINYSEYKIISAENVKLSKEHFDKVIIVNSE</sequence>
<dbReference type="Proteomes" id="UP000614200">
    <property type="component" value="Unassembled WGS sequence"/>
</dbReference>
<evidence type="ECO:0000313" key="2">
    <source>
        <dbReference type="EMBL" id="MBF4696053.1"/>
    </source>
</evidence>
<reference evidence="2 3" key="1">
    <citation type="submission" date="2020-11" db="EMBL/GenBank/DDBJ databases">
        <title>Fusibacter basophilias sp. nov.</title>
        <authorList>
            <person name="Qiu D."/>
        </authorList>
    </citation>
    <scope>NUCLEOTIDE SEQUENCE [LARGE SCALE GENOMIC DNA]</scope>
    <source>
        <strain evidence="2 3">Q10-2</strain>
    </source>
</reference>